<reference evidence="3" key="1">
    <citation type="journal article" date="2015" name="PeerJ">
        <title>First genomic representation of candidate bacterial phylum KSB3 points to enhanced environmental sensing as a trigger of wastewater bulking.</title>
        <authorList>
            <person name="Sekiguchi Y."/>
            <person name="Ohashi A."/>
            <person name="Parks D.H."/>
            <person name="Yamauchi T."/>
            <person name="Tyson G.W."/>
            <person name="Hugenholtz P."/>
        </authorList>
    </citation>
    <scope>NUCLEOTIDE SEQUENCE [LARGE SCALE GENOMIC DNA]</scope>
</reference>
<evidence type="ECO:0000256" key="1">
    <source>
        <dbReference type="SAM" id="MobiDB-lite"/>
    </source>
</evidence>
<feature type="region of interest" description="Disordered" evidence="1">
    <location>
        <begin position="574"/>
        <end position="610"/>
    </location>
</feature>
<proteinExistence type="predicted"/>
<gene>
    <name evidence="3" type="ORF">U14_03671</name>
</gene>
<evidence type="ECO:0000313" key="4">
    <source>
        <dbReference type="Proteomes" id="UP000030700"/>
    </source>
</evidence>
<dbReference type="Proteomes" id="UP000030700">
    <property type="component" value="Unassembled WGS sequence"/>
</dbReference>
<dbReference type="EMBL" id="DF820458">
    <property type="protein sequence ID" value="GAK52420.1"/>
    <property type="molecule type" value="Genomic_DNA"/>
</dbReference>
<feature type="signal peptide" evidence="2">
    <location>
        <begin position="1"/>
        <end position="28"/>
    </location>
</feature>
<name>A0A081BPV4_9BACT</name>
<feature type="compositionally biased region" description="Acidic residues" evidence="1">
    <location>
        <begin position="585"/>
        <end position="610"/>
    </location>
</feature>
<sequence length="610" mass="64780">MQKKNTKKLIVALMIACVTILGVEFAQAQAPEDDVFGVVHVKNLDALLPKIGAFIDQFQPGMGGMVNTMMVGNMLFHNPNWAGMNAAGDFTAVILNPMKFPGNPVAILAPVTNKDEYLKALGQTLTKGKETNGVLAFTTPEQKGLFISVVGDQAIMTESAEVAALAKSLVDGKSALLSDAHVVKGQISASLSMAKLMTAMQPMIDMFKQQMLMSLEQGTNAQGEAQTDQQKAEAQAVKGIVEAEVDVFLSLAAQVDKVQWGVGFEDNGLRLAKSVLALPNTNLAKFMAAQKPKTSDLMGVIPADSAILMSGSIMMTPEFKNGYVEFMKAITTAAQTAQAADAKTIETVATWAQAILNAFGGDFAAGALSPTSETMLTEVISVVDPAKAKELVKQYPEMMKAMSGLYEQAGLKMNMALAATDTVKSGEILNYTFNATADAIADPKEQEVFKTLFGEELSLPIGFTKGYAVMGFGKNAKSQVETVMNAVDSGAKGEVKQTPGMFGLSEEHNLFMYISVPKIMAWAVKNIPDVPAVDMAEGPGIAAGARFVDGHMEGELFLPTEELLLLKKLGEQMEAAKSAAGTEEPAAEESEDESGDDSADDSEEDSSTTK</sequence>
<dbReference type="HOGENOM" id="CLU_476243_0_0_0"/>
<keyword evidence="4" id="KW-1185">Reference proteome</keyword>
<dbReference type="STRING" id="1499966.U14_03671"/>
<keyword evidence="2" id="KW-0732">Signal</keyword>
<evidence type="ECO:0000256" key="2">
    <source>
        <dbReference type="SAM" id="SignalP"/>
    </source>
</evidence>
<dbReference type="AlphaFoldDB" id="A0A081BPV4"/>
<protein>
    <submittedName>
        <fullName evidence="3">Uncharacterized protein</fullName>
    </submittedName>
</protein>
<evidence type="ECO:0000313" key="3">
    <source>
        <dbReference type="EMBL" id="GAK52420.1"/>
    </source>
</evidence>
<organism evidence="3">
    <name type="scientific">Candidatus Moduliflexus flocculans</name>
    <dbReference type="NCBI Taxonomy" id="1499966"/>
    <lineage>
        <taxon>Bacteria</taxon>
        <taxon>Candidatus Moduliflexota</taxon>
        <taxon>Candidatus Moduliflexia</taxon>
        <taxon>Candidatus Moduliflexales</taxon>
        <taxon>Candidatus Moduliflexaceae</taxon>
    </lineage>
</organism>
<accession>A0A081BPV4</accession>
<feature type="chain" id="PRO_5001755223" evidence="2">
    <location>
        <begin position="29"/>
        <end position="610"/>
    </location>
</feature>